<evidence type="ECO:0000259" key="1">
    <source>
        <dbReference type="Pfam" id="PF01370"/>
    </source>
</evidence>
<dbReference type="GO" id="GO:0005737">
    <property type="term" value="C:cytoplasm"/>
    <property type="evidence" value="ECO:0007669"/>
    <property type="project" value="TreeGrafter"/>
</dbReference>
<dbReference type="STRING" id="194439.CT1931"/>
<proteinExistence type="predicted"/>
<dbReference type="OrthoDB" id="596910at2"/>
<protein>
    <submittedName>
        <fullName evidence="2">Dihydroflavonol 4-reductase family</fullName>
    </submittedName>
</protein>
<dbReference type="PANTHER" id="PTHR48079">
    <property type="entry name" value="PROTEIN YEEZ"/>
    <property type="match status" value="1"/>
</dbReference>
<dbReference type="EnsemblBacteria" id="AAM73150">
    <property type="protein sequence ID" value="AAM73150"/>
    <property type="gene ID" value="CT1931"/>
</dbReference>
<dbReference type="KEGG" id="cte:CT1931"/>
<dbReference type="AlphaFoldDB" id="Q8KB60"/>
<feature type="domain" description="NAD-dependent epimerase/dehydratase" evidence="1">
    <location>
        <begin position="6"/>
        <end position="240"/>
    </location>
</feature>
<reference evidence="2 3" key="1">
    <citation type="journal article" date="2002" name="Proc. Natl. Acad. Sci. U.S.A.">
        <title>The complete genome sequence of Chlorobium tepidum TLS, a photosynthetic, anaerobic, green-sulfur bacterium.</title>
        <authorList>
            <person name="Eisen J.A."/>
            <person name="Nelson K.E."/>
            <person name="Paulsen I.T."/>
            <person name="Heidelberg J.F."/>
            <person name="Wu M."/>
            <person name="Dodson R.J."/>
            <person name="Deboy R."/>
            <person name="Gwinn M.L."/>
            <person name="Nelson W.C."/>
            <person name="Haft D.H."/>
            <person name="Hickey E.K."/>
            <person name="Peterson J.D."/>
            <person name="Durkin A.S."/>
            <person name="Kolonay J.L."/>
            <person name="Yang F."/>
            <person name="Holt I."/>
            <person name="Umayam L.A."/>
            <person name="Mason T."/>
            <person name="Brenner M."/>
            <person name="Shea T.P."/>
            <person name="Parksey D."/>
            <person name="Nierman W.C."/>
            <person name="Feldblyum T.V."/>
            <person name="Hansen C.L."/>
            <person name="Craven M.B."/>
            <person name="Radune D."/>
            <person name="Vamathevan J."/>
            <person name="Khouri H."/>
            <person name="White O."/>
            <person name="Gruber T.M."/>
            <person name="Ketchum K.A."/>
            <person name="Venter J.C."/>
            <person name="Tettelin H."/>
            <person name="Bryant D.A."/>
            <person name="Fraser C.M."/>
        </authorList>
    </citation>
    <scope>NUCLEOTIDE SEQUENCE [LARGE SCALE GENOMIC DNA]</scope>
    <source>
        <strain evidence="3">ATCC 49652 / DSM 12025 / NBRC 103806 / TLS</strain>
    </source>
</reference>
<dbReference type="InterPro" id="IPR001509">
    <property type="entry name" value="Epimerase_deHydtase"/>
</dbReference>
<dbReference type="InterPro" id="IPR036291">
    <property type="entry name" value="NAD(P)-bd_dom_sf"/>
</dbReference>
<accession>Q8KB60</accession>
<keyword evidence="3" id="KW-1185">Reference proteome</keyword>
<dbReference type="eggNOG" id="COG0451">
    <property type="taxonomic scope" value="Bacteria"/>
</dbReference>
<dbReference type="Proteomes" id="UP000001007">
    <property type="component" value="Chromosome"/>
</dbReference>
<dbReference type="SUPFAM" id="SSF51735">
    <property type="entry name" value="NAD(P)-binding Rossmann-fold domains"/>
    <property type="match status" value="1"/>
</dbReference>
<organism evidence="2 3">
    <name type="scientific">Chlorobaculum tepidum (strain ATCC 49652 / DSM 12025 / NBRC 103806 / TLS)</name>
    <name type="common">Chlorobium tepidum</name>
    <dbReference type="NCBI Taxonomy" id="194439"/>
    <lineage>
        <taxon>Bacteria</taxon>
        <taxon>Pseudomonadati</taxon>
        <taxon>Chlorobiota</taxon>
        <taxon>Chlorobiia</taxon>
        <taxon>Chlorobiales</taxon>
        <taxon>Chlorobiaceae</taxon>
        <taxon>Chlorobaculum</taxon>
    </lineage>
</organism>
<evidence type="ECO:0000313" key="2">
    <source>
        <dbReference type="EMBL" id="AAM73150.1"/>
    </source>
</evidence>
<dbReference type="Pfam" id="PF01370">
    <property type="entry name" value="Epimerase"/>
    <property type="match status" value="1"/>
</dbReference>
<dbReference type="EMBL" id="AE006470">
    <property type="protein sequence ID" value="AAM73150.1"/>
    <property type="molecule type" value="Genomic_DNA"/>
</dbReference>
<gene>
    <name evidence="2" type="ordered locus">CT1931</name>
</gene>
<dbReference type="Gene3D" id="3.40.50.720">
    <property type="entry name" value="NAD(P)-binding Rossmann-like Domain"/>
    <property type="match status" value="1"/>
</dbReference>
<name>Q8KB60_CHLTE</name>
<dbReference type="InterPro" id="IPR051783">
    <property type="entry name" value="NAD(P)-dependent_oxidoreduct"/>
</dbReference>
<dbReference type="CDD" id="cd05228">
    <property type="entry name" value="AR_FR_like_1_SDR_e"/>
    <property type="match status" value="1"/>
</dbReference>
<evidence type="ECO:0000313" key="3">
    <source>
        <dbReference type="Proteomes" id="UP000001007"/>
    </source>
</evidence>
<dbReference type="GO" id="GO:0004029">
    <property type="term" value="F:aldehyde dehydrogenase (NAD+) activity"/>
    <property type="evidence" value="ECO:0007669"/>
    <property type="project" value="TreeGrafter"/>
</dbReference>
<dbReference type="RefSeq" id="WP_010933588.1">
    <property type="nucleotide sequence ID" value="NC_002932.3"/>
</dbReference>
<dbReference type="HOGENOM" id="CLU_007383_6_0_10"/>
<sequence length="333" mass="36516">MSGIPILITGATGYIGARLLVDMIARYGDSVRCRVTVREGSDASFLRNLPVEIAQADMHDPIAVNEAVKGAEVVFHCAGLIAYTRNFRNRLYDTNVLGTRHIVDACLEAGVKRLVATSSIAAVGSSDAKSGIRESNEQTPFTEWQRHNVYMESKYLAELECRRGVAEGLDVVMVNPGVVIGKNSEPGMSGSSSNEVLRMIYEGRLPLCPDGATGFVDVRDVADAHIAAWQKGKAGERYIIVGENLSFRELFERIAALPGSRSGKVFRVNRVARMLAGVGGELFSLLTKRPSFISIESLRQAAHLSRYSNQRSVRELGMSYRPFEETLRSAIMQ</sequence>
<dbReference type="PANTHER" id="PTHR48079:SF6">
    <property type="entry name" value="NAD(P)-BINDING DOMAIN-CONTAINING PROTEIN-RELATED"/>
    <property type="match status" value="1"/>
</dbReference>